<sequence>MKVVQGTISGGKAGESKCACIYKAPLWLHHRPSTLPSRYGTLGPGHERRSLLACHPRTSMPDIHQQLEHIVAPSASASYAMSTVGQILYFLHDDDGFPSVVGTIAWSSNAWFDDCSLAFLGCFELNLRDEIIWI</sequence>
<dbReference type="AlphaFoldDB" id="A0A6J5XS30"/>
<dbReference type="EMBL" id="CAEKKB010000006">
    <property type="protein sequence ID" value="CAB4315153.1"/>
    <property type="molecule type" value="Genomic_DNA"/>
</dbReference>
<evidence type="ECO:0000313" key="1">
    <source>
        <dbReference type="EMBL" id="CAB4315153.1"/>
    </source>
</evidence>
<dbReference type="Proteomes" id="UP000507245">
    <property type="component" value="Unassembled WGS sequence"/>
</dbReference>
<proteinExistence type="predicted"/>
<accession>A0A6J5XS30</accession>
<name>A0A6J5XS30_PRUAR</name>
<protein>
    <submittedName>
        <fullName evidence="1">Uncharacterized protein</fullName>
    </submittedName>
</protein>
<reference evidence="2" key="1">
    <citation type="journal article" date="2020" name="Genome Biol.">
        <title>Gamete binning: chromosome-level and haplotype-resolved genome assembly enabled by high-throughput single-cell sequencing of gamete genomes.</title>
        <authorList>
            <person name="Campoy J.A."/>
            <person name="Sun H."/>
            <person name="Goel M."/>
            <person name="Jiao W.-B."/>
            <person name="Folz-Donahue K."/>
            <person name="Wang N."/>
            <person name="Rubio M."/>
            <person name="Liu C."/>
            <person name="Kukat C."/>
            <person name="Ruiz D."/>
            <person name="Huettel B."/>
            <person name="Schneeberger K."/>
        </authorList>
    </citation>
    <scope>NUCLEOTIDE SEQUENCE [LARGE SCALE GENOMIC DNA]</scope>
    <source>
        <strain evidence="2">cv. Rojo Pasion</strain>
    </source>
</reference>
<evidence type="ECO:0000313" key="2">
    <source>
        <dbReference type="Proteomes" id="UP000507245"/>
    </source>
</evidence>
<keyword evidence="2" id="KW-1185">Reference proteome</keyword>
<gene>
    <name evidence="1" type="ORF">ORAREDHAP_LOCUS39760</name>
</gene>
<organism evidence="1 2">
    <name type="scientific">Prunus armeniaca</name>
    <name type="common">Apricot</name>
    <name type="synonym">Armeniaca vulgaris</name>
    <dbReference type="NCBI Taxonomy" id="36596"/>
    <lineage>
        <taxon>Eukaryota</taxon>
        <taxon>Viridiplantae</taxon>
        <taxon>Streptophyta</taxon>
        <taxon>Embryophyta</taxon>
        <taxon>Tracheophyta</taxon>
        <taxon>Spermatophyta</taxon>
        <taxon>Magnoliopsida</taxon>
        <taxon>eudicotyledons</taxon>
        <taxon>Gunneridae</taxon>
        <taxon>Pentapetalae</taxon>
        <taxon>rosids</taxon>
        <taxon>fabids</taxon>
        <taxon>Rosales</taxon>
        <taxon>Rosaceae</taxon>
        <taxon>Amygdaloideae</taxon>
        <taxon>Amygdaleae</taxon>
        <taxon>Prunus</taxon>
    </lineage>
</organism>